<reference evidence="1 2" key="1">
    <citation type="submission" date="2019-08" db="EMBL/GenBank/DDBJ databases">
        <title>Deep-cultivation of Planctomycetes and their phenomic and genomic characterization uncovers novel biology.</title>
        <authorList>
            <person name="Wiegand S."/>
            <person name="Jogler M."/>
            <person name="Boedeker C."/>
            <person name="Pinto D."/>
            <person name="Vollmers J."/>
            <person name="Rivas-Marin E."/>
            <person name="Kohn T."/>
            <person name="Peeters S.H."/>
            <person name="Heuer A."/>
            <person name="Rast P."/>
            <person name="Oberbeckmann S."/>
            <person name="Bunk B."/>
            <person name="Jeske O."/>
            <person name="Meyerdierks A."/>
            <person name="Storesund J.E."/>
            <person name="Kallscheuer N."/>
            <person name="Luecker S."/>
            <person name="Lage O.M."/>
            <person name="Pohl T."/>
            <person name="Merkel B.J."/>
            <person name="Hornburger P."/>
            <person name="Mueller R.-W."/>
            <person name="Bruemmer F."/>
            <person name="Labrenz M."/>
            <person name="Spormann A.M."/>
            <person name="Op den Camp H."/>
            <person name="Overmann J."/>
            <person name="Amann R."/>
            <person name="Jetten M.S.M."/>
            <person name="Mascher T."/>
            <person name="Medema M.H."/>
            <person name="Devos D.P."/>
            <person name="Kaster A.-K."/>
            <person name="Ovreas L."/>
            <person name="Rohde M."/>
            <person name="Galperin M.Y."/>
            <person name="Jogler C."/>
        </authorList>
    </citation>
    <scope>NUCLEOTIDE SEQUENCE [LARGE SCALE GENOMIC DNA]</scope>
    <source>
        <strain evidence="1 2">Pr1d</strain>
    </source>
</reference>
<dbReference type="KEGG" id="bgok:Pr1d_28040"/>
<name>A0A5B9QNC7_9BACT</name>
<dbReference type="Proteomes" id="UP000323917">
    <property type="component" value="Chromosome"/>
</dbReference>
<sequence>MNCQKLATLVQRLQPESSTQDIARLCLLLSHDTEKLEELQDEQTLRAAWSEVGLKLQAATDQHAAMTQELEELASSDPEQFNREQIWILIRAIKVQSQVLQMYVGQPALDV</sequence>
<proteinExistence type="predicted"/>
<dbReference type="AlphaFoldDB" id="A0A5B9QNC7"/>
<dbReference type="RefSeq" id="WP_148074011.1">
    <property type="nucleotide sequence ID" value="NZ_CP042913.1"/>
</dbReference>
<organism evidence="1 2">
    <name type="scientific">Bythopirellula goksoeyrii</name>
    <dbReference type="NCBI Taxonomy" id="1400387"/>
    <lineage>
        <taxon>Bacteria</taxon>
        <taxon>Pseudomonadati</taxon>
        <taxon>Planctomycetota</taxon>
        <taxon>Planctomycetia</taxon>
        <taxon>Pirellulales</taxon>
        <taxon>Lacipirellulaceae</taxon>
        <taxon>Bythopirellula</taxon>
    </lineage>
</organism>
<protein>
    <submittedName>
        <fullName evidence="1">Uncharacterized protein</fullName>
    </submittedName>
</protein>
<dbReference type="EMBL" id="CP042913">
    <property type="protein sequence ID" value="QEG35503.1"/>
    <property type="molecule type" value="Genomic_DNA"/>
</dbReference>
<evidence type="ECO:0000313" key="1">
    <source>
        <dbReference type="EMBL" id="QEG35503.1"/>
    </source>
</evidence>
<dbReference type="OrthoDB" id="282455at2"/>
<evidence type="ECO:0000313" key="2">
    <source>
        <dbReference type="Proteomes" id="UP000323917"/>
    </source>
</evidence>
<keyword evidence="2" id="KW-1185">Reference proteome</keyword>
<gene>
    <name evidence="1" type="ORF">Pr1d_28040</name>
</gene>
<accession>A0A5B9QNC7</accession>